<sequence>MLKTDAAFSYGDGEHTLPYRHRIIQQAINVIWFNDRSSDGVIFSNVFNPMPYEAIALVLVVIECCIDEWSNGSWTKIPFTYESYQEIYCHHLNALKGLSDQGLELRSCDPLRQLRSEMFNRGR</sequence>
<proteinExistence type="predicted"/>
<name>A0ACC0UCI2_9AGAM</name>
<keyword evidence="2" id="KW-1185">Reference proteome</keyword>
<gene>
    <name evidence="1" type="ORF">F5148DRAFT_978255</name>
</gene>
<evidence type="ECO:0000313" key="2">
    <source>
        <dbReference type="Proteomes" id="UP001207468"/>
    </source>
</evidence>
<dbReference type="Proteomes" id="UP001207468">
    <property type="component" value="Unassembled WGS sequence"/>
</dbReference>
<comment type="caution">
    <text evidence="1">The sequence shown here is derived from an EMBL/GenBank/DDBJ whole genome shotgun (WGS) entry which is preliminary data.</text>
</comment>
<accession>A0ACC0UCI2</accession>
<evidence type="ECO:0000313" key="1">
    <source>
        <dbReference type="EMBL" id="KAI9509435.1"/>
    </source>
</evidence>
<protein>
    <submittedName>
        <fullName evidence="1">Uncharacterized protein</fullName>
    </submittedName>
</protein>
<dbReference type="EMBL" id="JAGFNK010000064">
    <property type="protein sequence ID" value="KAI9509435.1"/>
    <property type="molecule type" value="Genomic_DNA"/>
</dbReference>
<reference evidence="1" key="1">
    <citation type="submission" date="2021-03" db="EMBL/GenBank/DDBJ databases">
        <title>Evolutionary priming and transition to the ectomycorrhizal habit in an iconic lineage of mushroom-forming fungi: is preadaptation a requirement?</title>
        <authorList>
            <consortium name="DOE Joint Genome Institute"/>
            <person name="Looney B.P."/>
            <person name="Miyauchi S."/>
            <person name="Morin E."/>
            <person name="Drula E."/>
            <person name="Courty P.E."/>
            <person name="Chicoki N."/>
            <person name="Fauchery L."/>
            <person name="Kohler A."/>
            <person name="Kuo A."/>
            <person name="LaButti K."/>
            <person name="Pangilinan J."/>
            <person name="Lipzen A."/>
            <person name="Riley R."/>
            <person name="Andreopoulos W."/>
            <person name="He G."/>
            <person name="Johnson J."/>
            <person name="Barry K.W."/>
            <person name="Grigoriev I.V."/>
            <person name="Nagy L."/>
            <person name="Hibbett D."/>
            <person name="Henrissat B."/>
            <person name="Matheny P.B."/>
            <person name="Labbe J."/>
            <person name="Martin A.F."/>
        </authorList>
    </citation>
    <scope>NUCLEOTIDE SEQUENCE</scope>
    <source>
        <strain evidence="1">BPL698</strain>
    </source>
</reference>
<organism evidence="1 2">
    <name type="scientific">Russula earlei</name>
    <dbReference type="NCBI Taxonomy" id="71964"/>
    <lineage>
        <taxon>Eukaryota</taxon>
        <taxon>Fungi</taxon>
        <taxon>Dikarya</taxon>
        <taxon>Basidiomycota</taxon>
        <taxon>Agaricomycotina</taxon>
        <taxon>Agaricomycetes</taxon>
        <taxon>Russulales</taxon>
        <taxon>Russulaceae</taxon>
        <taxon>Russula</taxon>
    </lineage>
</organism>